<gene>
    <name evidence="20" type="ordered locus">Sulac_2923</name>
</gene>
<feature type="binding site" evidence="17">
    <location>
        <begin position="91"/>
        <end position="92"/>
    </location>
    <ligand>
        <name>ATP</name>
        <dbReference type="ChEBI" id="CHEBI:30616"/>
    </ligand>
</feature>
<evidence type="ECO:0000256" key="12">
    <source>
        <dbReference type="ARBA" id="ARBA00023136"/>
    </source>
</evidence>
<dbReference type="PANTHER" id="PTHR34299:SF1">
    <property type="entry name" value="DIACYLGLYCEROL KINASE"/>
    <property type="match status" value="1"/>
</dbReference>
<evidence type="ECO:0000256" key="17">
    <source>
        <dbReference type="PIRSR" id="PIRSR600829-3"/>
    </source>
</evidence>
<dbReference type="AlphaFoldDB" id="G8TZQ4"/>
<dbReference type="CDD" id="cd14265">
    <property type="entry name" value="UDPK_IM_like"/>
    <property type="match status" value="1"/>
</dbReference>
<evidence type="ECO:0000256" key="1">
    <source>
        <dbReference type="ARBA" id="ARBA00004651"/>
    </source>
</evidence>
<keyword evidence="13" id="KW-0594">Phospholipid biosynthesis</keyword>
<dbReference type="Proteomes" id="UP000005439">
    <property type="component" value="Chromosome"/>
</dbReference>
<dbReference type="GO" id="GO:0005886">
    <property type="term" value="C:plasma membrane"/>
    <property type="evidence" value="ECO:0007669"/>
    <property type="project" value="UniProtKB-SubCell"/>
</dbReference>
<keyword evidence="10 19" id="KW-1133">Transmembrane helix</keyword>
<keyword evidence="6 19" id="KW-0812">Transmembrane</keyword>
<evidence type="ECO:0000256" key="8">
    <source>
        <dbReference type="ARBA" id="ARBA00022777"/>
    </source>
</evidence>
<dbReference type="Gene3D" id="1.10.287.3610">
    <property type="match status" value="1"/>
</dbReference>
<dbReference type="KEGG" id="sap:Sulac_2923"/>
<feature type="binding site" evidence="17">
    <location>
        <position position="73"/>
    </location>
    <ligand>
        <name>ATP</name>
        <dbReference type="ChEBI" id="CHEBI:30616"/>
    </ligand>
</feature>
<keyword evidence="11" id="KW-0443">Lipid metabolism</keyword>
<keyword evidence="18" id="KW-0460">Magnesium</keyword>
<dbReference type="GO" id="GO:0008654">
    <property type="term" value="P:phospholipid biosynthetic process"/>
    <property type="evidence" value="ECO:0007669"/>
    <property type="project" value="UniProtKB-KW"/>
</dbReference>
<evidence type="ECO:0000256" key="5">
    <source>
        <dbReference type="ARBA" id="ARBA00022679"/>
    </source>
</evidence>
<evidence type="ECO:0000256" key="11">
    <source>
        <dbReference type="ARBA" id="ARBA00023098"/>
    </source>
</evidence>
<dbReference type="GO" id="GO:0046872">
    <property type="term" value="F:metal ion binding"/>
    <property type="evidence" value="ECO:0007669"/>
    <property type="project" value="UniProtKB-KW"/>
</dbReference>
<dbReference type="Pfam" id="PF01219">
    <property type="entry name" value="DAGK_prokar"/>
    <property type="match status" value="1"/>
</dbReference>
<feature type="binding site" evidence="18">
    <location>
        <position position="73"/>
    </location>
    <ligand>
        <name>a divalent metal cation</name>
        <dbReference type="ChEBI" id="CHEBI:60240"/>
    </ligand>
</feature>
<keyword evidence="8 20" id="KW-0418">Kinase</keyword>
<keyword evidence="4" id="KW-0444">Lipid biosynthesis</keyword>
<comment type="subcellular location">
    <subcellularLocation>
        <location evidence="1">Cell membrane</location>
        <topology evidence="1">Multi-pass membrane protein</topology>
    </subcellularLocation>
</comment>
<evidence type="ECO:0000256" key="18">
    <source>
        <dbReference type="PIRSR" id="PIRSR600829-4"/>
    </source>
</evidence>
<reference evidence="20 21" key="2">
    <citation type="journal article" date="2012" name="Stand. Genomic Sci.">
        <title>Complete genome sequence of the moderately thermophilic mineral-sulfide-oxidizing firmicute Sulfobacillus acidophilus type strain (NAL(T)).</title>
        <authorList>
            <person name="Anderson I."/>
            <person name="Chertkov O."/>
            <person name="Chen A."/>
            <person name="Saunders E."/>
            <person name="Lapidus A."/>
            <person name="Nolan M."/>
            <person name="Lucas S."/>
            <person name="Hammon N."/>
            <person name="Deshpande S."/>
            <person name="Cheng J.F."/>
            <person name="Han C."/>
            <person name="Tapia R."/>
            <person name="Goodwin L.A."/>
            <person name="Pitluck S."/>
            <person name="Liolios K."/>
            <person name="Pagani I."/>
            <person name="Ivanova N."/>
            <person name="Mikhailova N."/>
            <person name="Pati A."/>
            <person name="Palaniappan K."/>
            <person name="Land M."/>
            <person name="Pan C."/>
            <person name="Rohde M."/>
            <person name="Pukall R."/>
            <person name="Goker M."/>
            <person name="Detter J.C."/>
            <person name="Woyke T."/>
            <person name="Bristow J."/>
            <person name="Eisen J.A."/>
            <person name="Markowitz V."/>
            <person name="Hugenholtz P."/>
            <person name="Kyrpides N.C."/>
            <person name="Klenk H.P."/>
            <person name="Mavromatis K."/>
        </authorList>
    </citation>
    <scope>NUCLEOTIDE SEQUENCE [LARGE SCALE GENOMIC DNA]</scope>
    <source>
        <strain evidence="21">ATCC 700253 / DSM 10332 / NAL</strain>
    </source>
</reference>
<keyword evidence="9 17" id="KW-0067">ATP-binding</keyword>
<keyword evidence="3" id="KW-1003">Cell membrane</keyword>
<dbReference type="GO" id="GO:0005524">
    <property type="term" value="F:ATP binding"/>
    <property type="evidence" value="ECO:0007669"/>
    <property type="project" value="UniProtKB-KW"/>
</dbReference>
<accession>G8TZQ4</accession>
<evidence type="ECO:0000256" key="2">
    <source>
        <dbReference type="ARBA" id="ARBA00005967"/>
    </source>
</evidence>
<dbReference type="EMBL" id="CP003179">
    <property type="protein sequence ID" value="AEW06384.1"/>
    <property type="molecule type" value="Genomic_DNA"/>
</dbReference>
<evidence type="ECO:0000256" key="10">
    <source>
        <dbReference type="ARBA" id="ARBA00022989"/>
    </source>
</evidence>
<feature type="binding site" evidence="16">
    <location>
        <position position="66"/>
    </location>
    <ligand>
        <name>substrate</name>
    </ligand>
</feature>
<dbReference type="PROSITE" id="PS01069">
    <property type="entry name" value="DAGK_PROKAR"/>
    <property type="match status" value="1"/>
</dbReference>
<feature type="transmembrane region" description="Helical" evidence="19">
    <location>
        <begin position="51"/>
        <end position="72"/>
    </location>
</feature>
<evidence type="ECO:0000256" key="6">
    <source>
        <dbReference type="ARBA" id="ARBA00022692"/>
    </source>
</evidence>
<keyword evidence="12 19" id="KW-0472">Membrane</keyword>
<dbReference type="InterPro" id="IPR036945">
    <property type="entry name" value="DAGK_sf"/>
</dbReference>
<evidence type="ECO:0000256" key="14">
    <source>
        <dbReference type="ARBA" id="ARBA00023264"/>
    </source>
</evidence>
<feature type="transmembrane region" description="Helical" evidence="19">
    <location>
        <begin position="93"/>
        <end position="114"/>
    </location>
</feature>
<name>G8TZQ4_SULAD</name>
<organism evidence="20 21">
    <name type="scientific">Sulfobacillus acidophilus (strain ATCC 700253 / DSM 10332 / NAL)</name>
    <dbReference type="NCBI Taxonomy" id="679936"/>
    <lineage>
        <taxon>Bacteria</taxon>
        <taxon>Bacillati</taxon>
        <taxon>Bacillota</taxon>
        <taxon>Clostridia</taxon>
        <taxon>Eubacteriales</taxon>
        <taxon>Clostridiales Family XVII. Incertae Sedis</taxon>
        <taxon>Sulfobacillus</taxon>
    </lineage>
</organism>
<protein>
    <submittedName>
        <fullName evidence="20">Diacylglycerol kinase</fullName>
    </submittedName>
</protein>
<evidence type="ECO:0000256" key="4">
    <source>
        <dbReference type="ARBA" id="ARBA00022516"/>
    </source>
</evidence>
<dbReference type="PATRIC" id="fig|679936.5.peg.3017"/>
<keyword evidence="21" id="KW-1185">Reference proteome</keyword>
<feature type="active site" description="Proton acceptor" evidence="15">
    <location>
        <position position="66"/>
    </location>
</feature>
<keyword evidence="18" id="KW-0479">Metal-binding</keyword>
<comment type="cofactor">
    <cofactor evidence="18">
        <name>Mg(2+)</name>
        <dbReference type="ChEBI" id="CHEBI:18420"/>
    </cofactor>
    <text evidence="18">Mn(2+), Zn(2+), Cd(2+) and Co(2+) support activity to lesser extents.</text>
</comment>
<evidence type="ECO:0000256" key="7">
    <source>
        <dbReference type="ARBA" id="ARBA00022741"/>
    </source>
</evidence>
<dbReference type="GO" id="GO:0016301">
    <property type="term" value="F:kinase activity"/>
    <property type="evidence" value="ECO:0007669"/>
    <property type="project" value="UniProtKB-KW"/>
</dbReference>
<evidence type="ECO:0000256" key="9">
    <source>
        <dbReference type="ARBA" id="ARBA00022840"/>
    </source>
</evidence>
<evidence type="ECO:0000313" key="20">
    <source>
        <dbReference type="EMBL" id="AEW06384.1"/>
    </source>
</evidence>
<comment type="similarity">
    <text evidence="2">Belongs to the bacterial diacylglycerol kinase family.</text>
</comment>
<sequence>MTSSNNLWRSFGFAGQGLWATLLTQRNFRIHVAAATLVGVLGFLMRISGMMWLILILTSALVLALELVNSAIEAVVDLVSPDYHPLAKVAKDAAAGAVLVAAAGALGIGILVFGPRLSRLGTDFMLRWSQDAGLLVIVLLAAAVLWGLVLALPFWVAHRRRIKPLR</sequence>
<dbReference type="InterPro" id="IPR033717">
    <property type="entry name" value="UDPK"/>
</dbReference>
<dbReference type="InterPro" id="IPR000829">
    <property type="entry name" value="DAGK"/>
</dbReference>
<feature type="transmembrane region" description="Helical" evidence="19">
    <location>
        <begin position="28"/>
        <end position="45"/>
    </location>
</feature>
<evidence type="ECO:0000256" key="15">
    <source>
        <dbReference type="PIRSR" id="PIRSR600829-1"/>
    </source>
</evidence>
<evidence type="ECO:0000256" key="13">
    <source>
        <dbReference type="ARBA" id="ARBA00023209"/>
    </source>
</evidence>
<dbReference type="STRING" id="679936.Sulac_2923"/>
<evidence type="ECO:0000256" key="3">
    <source>
        <dbReference type="ARBA" id="ARBA00022475"/>
    </source>
</evidence>
<keyword evidence="14" id="KW-1208">Phospholipid metabolism</keyword>
<evidence type="ECO:0000256" key="16">
    <source>
        <dbReference type="PIRSR" id="PIRSR600829-2"/>
    </source>
</evidence>
<evidence type="ECO:0000256" key="19">
    <source>
        <dbReference type="SAM" id="Phobius"/>
    </source>
</evidence>
<proteinExistence type="inferred from homology"/>
<dbReference type="PANTHER" id="PTHR34299">
    <property type="entry name" value="DIACYLGLYCEROL KINASE"/>
    <property type="match status" value="1"/>
</dbReference>
<feature type="transmembrane region" description="Helical" evidence="19">
    <location>
        <begin position="134"/>
        <end position="156"/>
    </location>
</feature>
<keyword evidence="5" id="KW-0808">Transferase</keyword>
<reference evidence="21" key="1">
    <citation type="submission" date="2011-12" db="EMBL/GenBank/DDBJ databases">
        <title>The complete genome of chromosome of Sulfobacillus acidophilus DSM 10332.</title>
        <authorList>
            <person name="Lucas S."/>
            <person name="Han J."/>
            <person name="Lapidus A."/>
            <person name="Bruce D."/>
            <person name="Goodwin L."/>
            <person name="Pitluck S."/>
            <person name="Peters L."/>
            <person name="Kyrpides N."/>
            <person name="Mavromatis K."/>
            <person name="Ivanova N."/>
            <person name="Mikhailova N."/>
            <person name="Chertkov O."/>
            <person name="Saunders E."/>
            <person name="Detter J.C."/>
            <person name="Tapia R."/>
            <person name="Han C."/>
            <person name="Land M."/>
            <person name="Hauser L."/>
            <person name="Markowitz V."/>
            <person name="Cheng J.-F."/>
            <person name="Hugenholtz P."/>
            <person name="Woyke T."/>
            <person name="Wu D."/>
            <person name="Pukall R."/>
            <person name="Gehrich-Schroeter G."/>
            <person name="Schneider S."/>
            <person name="Klenk H.-P."/>
            <person name="Eisen J.A."/>
        </authorList>
    </citation>
    <scope>NUCLEOTIDE SEQUENCE [LARGE SCALE GENOMIC DNA]</scope>
    <source>
        <strain evidence="21">ATCC 700253 / DSM 10332 / NAL</strain>
    </source>
</reference>
<dbReference type="HOGENOM" id="CLU_112343_2_1_9"/>
<evidence type="ECO:0000313" key="21">
    <source>
        <dbReference type="Proteomes" id="UP000005439"/>
    </source>
</evidence>
<keyword evidence="7 17" id="KW-0547">Nucleotide-binding</keyword>